<keyword evidence="2" id="KW-1185">Reference proteome</keyword>
<organism evidence="1 2">
    <name type="scientific">Magallana gigas</name>
    <name type="common">Pacific oyster</name>
    <name type="synonym">Crassostrea gigas</name>
    <dbReference type="NCBI Taxonomy" id="29159"/>
    <lineage>
        <taxon>Eukaryota</taxon>
        <taxon>Metazoa</taxon>
        <taxon>Spiralia</taxon>
        <taxon>Lophotrochozoa</taxon>
        <taxon>Mollusca</taxon>
        <taxon>Bivalvia</taxon>
        <taxon>Autobranchia</taxon>
        <taxon>Pteriomorphia</taxon>
        <taxon>Ostreida</taxon>
        <taxon>Ostreoidea</taxon>
        <taxon>Ostreidae</taxon>
        <taxon>Magallana</taxon>
    </lineage>
</organism>
<dbReference type="AlphaFoldDB" id="A0A8W8NKG2"/>
<name>A0A8W8NKG2_MAGGI</name>
<proteinExistence type="predicted"/>
<reference evidence="1" key="1">
    <citation type="submission" date="2022-08" db="UniProtKB">
        <authorList>
            <consortium name="EnsemblMetazoa"/>
        </authorList>
    </citation>
    <scope>IDENTIFICATION</scope>
    <source>
        <strain evidence="1">05x7-T-G4-1.051#20</strain>
    </source>
</reference>
<evidence type="ECO:0000313" key="2">
    <source>
        <dbReference type="Proteomes" id="UP000005408"/>
    </source>
</evidence>
<dbReference type="Proteomes" id="UP000005408">
    <property type="component" value="Unassembled WGS sequence"/>
</dbReference>
<protein>
    <submittedName>
        <fullName evidence="1">Uncharacterized protein</fullName>
    </submittedName>
</protein>
<evidence type="ECO:0000313" key="1">
    <source>
        <dbReference type="EnsemblMetazoa" id="G5653.2:cds"/>
    </source>
</evidence>
<dbReference type="EnsemblMetazoa" id="G5653.2">
    <property type="protein sequence ID" value="G5653.2:cds"/>
    <property type="gene ID" value="G5653"/>
</dbReference>
<accession>A0A8W8NKG2</accession>
<sequence length="86" mass="10083">MNKLSPENWMYGMRWREIHTSTSRNEGCTLIQLDQTSISAPIKLLRSTSSVSGKEQTLQIFRYLFTIPQILKDIKRCGYFKKILEL</sequence>